<dbReference type="InterPro" id="IPR027417">
    <property type="entry name" value="P-loop_NTPase"/>
</dbReference>
<dbReference type="CDD" id="cd09641">
    <property type="entry name" value="Cas3''_I"/>
    <property type="match status" value="1"/>
</dbReference>
<dbReference type="Gene3D" id="3.40.50.300">
    <property type="entry name" value="P-loop containing nucleotide triphosphate hydrolases"/>
    <property type="match status" value="2"/>
</dbReference>
<keyword evidence="7" id="KW-0347">Helicase</keyword>
<evidence type="ECO:0000256" key="3">
    <source>
        <dbReference type="ARBA" id="ARBA00022722"/>
    </source>
</evidence>
<proteinExistence type="inferred from homology"/>
<dbReference type="EMBL" id="JBHUMM010000009">
    <property type="protein sequence ID" value="MFD2671140.1"/>
    <property type="molecule type" value="Genomic_DNA"/>
</dbReference>
<reference evidence="13" key="1">
    <citation type="journal article" date="2019" name="Int. J. Syst. Evol. Microbiol.">
        <title>The Global Catalogue of Microorganisms (GCM) 10K type strain sequencing project: providing services to taxonomists for standard genome sequencing and annotation.</title>
        <authorList>
            <consortium name="The Broad Institute Genomics Platform"/>
            <consortium name="The Broad Institute Genome Sequencing Center for Infectious Disease"/>
            <person name="Wu L."/>
            <person name="Ma J."/>
        </authorList>
    </citation>
    <scope>NUCLEOTIDE SEQUENCE [LARGE SCALE GENOMIC DNA]</scope>
    <source>
        <strain evidence="13">KCTC 33676</strain>
    </source>
</reference>
<keyword evidence="13" id="KW-1185">Reference proteome</keyword>
<feature type="domain" description="HD Cas3-type" evidence="11">
    <location>
        <begin position="17"/>
        <end position="228"/>
    </location>
</feature>
<evidence type="ECO:0000259" key="11">
    <source>
        <dbReference type="PROSITE" id="PS51643"/>
    </source>
</evidence>
<comment type="similarity">
    <text evidence="1">In the N-terminal section; belongs to the CRISPR-associated nuclease Cas3-HD family.</text>
</comment>
<dbReference type="RefSeq" id="WP_379928569.1">
    <property type="nucleotide sequence ID" value="NZ_JBHUMM010000009.1"/>
</dbReference>
<sequence length="808" mass="94850">MSRLVPPFEQCVARPDMGDQKFLLIDHLTDVKSFMEQWVRQHPSLYSDEILIQMMGMAGVCHDIAKAHADWQTHIQPYHINNKRNRPHHAPQGAFLFSYVCYLWLKQRGAWSTHSRYWAWISRDLADHHGSLKYLDDDHWQFARDHWNYMDLQGITHFLSQQFPDMPDLSLSMETLEDWEDELHEIKFQMDAHWLDWTEQFADRPQFAMRELHEWRYLTTGLIAGDRFSITETPTTWLSDDDWKNAEKRITNLCEANTCHPLYQVRRDAQQSVMDQLSHNCDHRFYTLEMPTGYGKTFTSLKMATWLGQHQKLRKLVYVAPYLSILDQTSTVIQDALNRPVLEHHSLALWDDHEVNASSRQDQNEQRTPKSQLTMEAWAHDMVCTSFNQFTKALFPRRAQDTLRRAFLQDCVVIIDEPQIFDLSVWNTFLAGLESMAISMNWCVVFLSATMPTFEFGLRENPAVLSVSTARKAERYQIVLEEAMDEHRLADFLLSREETLQGAILNTIEDAYVTYRAVRKKKPDAEVILVHGLMIPIHKQTVINRIKHHLACHRDIPLIVISTQVLEAGVDVSFEHLFRALPILPSIVQAAGRVNRHFEMEDRKGQLTVAPFLRGMQTKTRNIYNESLRQKTDKLFLVKSVWMESEMEALIRRFYEEEFHENNHQTGLTDIHAALNGQWPNLSKLQPFGADPFRLPLFIPWEPAEEDMLFLPERYKLLMKQCSVESTKQLYDRYKDKSYWQGKDRVQWKKFMMLFHHFVLNAPVKAALKHVLQSRYLTSKSVPITENPDLYHPITGFTEHFCGMDELI</sequence>
<keyword evidence="3" id="KW-0540">Nuclease</keyword>
<feature type="domain" description="Helicase ATP-binding" evidence="10">
    <location>
        <begin position="277"/>
        <end position="469"/>
    </location>
</feature>
<dbReference type="Pfam" id="PF18019">
    <property type="entry name" value="Cas3_HD"/>
    <property type="match status" value="1"/>
</dbReference>
<evidence type="ECO:0000313" key="13">
    <source>
        <dbReference type="Proteomes" id="UP001597497"/>
    </source>
</evidence>
<comment type="caution">
    <text evidence="12">The sequence shown here is derived from an EMBL/GenBank/DDBJ whole genome shotgun (WGS) entry which is preliminary data.</text>
</comment>
<evidence type="ECO:0000256" key="8">
    <source>
        <dbReference type="ARBA" id="ARBA00022840"/>
    </source>
</evidence>
<dbReference type="SUPFAM" id="SSF52540">
    <property type="entry name" value="P-loop containing nucleoside triphosphate hydrolases"/>
    <property type="match status" value="1"/>
</dbReference>
<protein>
    <submittedName>
        <fullName evidence="12">CRISPR-associated helicase Cas3</fullName>
    </submittedName>
</protein>
<dbReference type="InterPro" id="IPR014001">
    <property type="entry name" value="Helicase_ATP-bd"/>
</dbReference>
<keyword evidence="4" id="KW-0479">Metal-binding</keyword>
<keyword evidence="6" id="KW-0378">Hydrolase</keyword>
<evidence type="ECO:0000256" key="2">
    <source>
        <dbReference type="ARBA" id="ARBA00009046"/>
    </source>
</evidence>
<dbReference type="PROSITE" id="PS51192">
    <property type="entry name" value="HELICASE_ATP_BIND_1"/>
    <property type="match status" value="1"/>
</dbReference>
<keyword evidence="9" id="KW-0051">Antiviral defense</keyword>
<evidence type="ECO:0000256" key="1">
    <source>
        <dbReference type="ARBA" id="ARBA00006847"/>
    </source>
</evidence>
<dbReference type="InterPro" id="IPR054712">
    <property type="entry name" value="Cas3-like_dom"/>
</dbReference>
<organism evidence="12 13">
    <name type="scientific">Marinicrinis sediminis</name>
    <dbReference type="NCBI Taxonomy" id="1652465"/>
    <lineage>
        <taxon>Bacteria</taxon>
        <taxon>Bacillati</taxon>
        <taxon>Bacillota</taxon>
        <taxon>Bacilli</taxon>
        <taxon>Bacillales</taxon>
        <taxon>Paenibacillaceae</taxon>
    </lineage>
</organism>
<evidence type="ECO:0000313" key="12">
    <source>
        <dbReference type="EMBL" id="MFD2671140.1"/>
    </source>
</evidence>
<evidence type="ECO:0000259" key="10">
    <source>
        <dbReference type="PROSITE" id="PS51192"/>
    </source>
</evidence>
<dbReference type="InterPro" id="IPR038257">
    <property type="entry name" value="CRISPR-assoc_Cas3_HD_sf"/>
</dbReference>
<keyword evidence="5" id="KW-0547">Nucleotide-binding</keyword>
<accession>A0ABW5R7S2</accession>
<evidence type="ECO:0000256" key="4">
    <source>
        <dbReference type="ARBA" id="ARBA00022723"/>
    </source>
</evidence>
<evidence type="ECO:0000256" key="7">
    <source>
        <dbReference type="ARBA" id="ARBA00022806"/>
    </source>
</evidence>
<dbReference type="PROSITE" id="PS51643">
    <property type="entry name" value="HD_CAS3"/>
    <property type="match status" value="1"/>
</dbReference>
<evidence type="ECO:0000256" key="5">
    <source>
        <dbReference type="ARBA" id="ARBA00022741"/>
    </source>
</evidence>
<dbReference type="Pfam" id="PF22590">
    <property type="entry name" value="Cas3-like_C_2"/>
    <property type="match status" value="1"/>
</dbReference>
<keyword evidence="8" id="KW-0067">ATP-binding</keyword>
<dbReference type="NCBIfam" id="TIGR01587">
    <property type="entry name" value="cas3_core"/>
    <property type="match status" value="1"/>
</dbReference>
<dbReference type="SMART" id="SM00487">
    <property type="entry name" value="DEXDc"/>
    <property type="match status" value="1"/>
</dbReference>
<dbReference type="Gene3D" id="1.10.3210.30">
    <property type="match status" value="1"/>
</dbReference>
<dbReference type="Pfam" id="PF04851">
    <property type="entry name" value="ResIII"/>
    <property type="match status" value="1"/>
</dbReference>
<dbReference type="Proteomes" id="UP001597497">
    <property type="component" value="Unassembled WGS sequence"/>
</dbReference>
<dbReference type="InterPro" id="IPR006935">
    <property type="entry name" value="Helicase/UvrB_N"/>
</dbReference>
<dbReference type="InterPro" id="IPR006483">
    <property type="entry name" value="CRISPR-assoc_Cas3_HD"/>
</dbReference>
<comment type="similarity">
    <text evidence="2">In the central section; belongs to the CRISPR-associated helicase Cas3 family.</text>
</comment>
<evidence type="ECO:0000256" key="6">
    <source>
        <dbReference type="ARBA" id="ARBA00022801"/>
    </source>
</evidence>
<gene>
    <name evidence="12" type="primary">cas3</name>
    <name evidence="12" type="ORF">ACFSUC_05930</name>
</gene>
<dbReference type="InterPro" id="IPR006474">
    <property type="entry name" value="Helicase_Cas3_CRISPR-ass_core"/>
</dbReference>
<evidence type="ECO:0000256" key="9">
    <source>
        <dbReference type="ARBA" id="ARBA00023118"/>
    </source>
</evidence>
<name>A0ABW5R7S2_9BACL</name>